<gene>
    <name evidence="1" type="ORF">FRZ06_17385</name>
</gene>
<accession>A0ACD1AES6</accession>
<protein>
    <submittedName>
        <fullName evidence="1">M23 family metallopeptidase</fullName>
    </submittedName>
</protein>
<proteinExistence type="predicted"/>
<keyword evidence="2" id="KW-1185">Reference proteome</keyword>
<reference evidence="1" key="1">
    <citation type="submission" date="2019-08" db="EMBL/GenBank/DDBJ databases">
        <title>Genome sequence of Clostridiales bacterium MT110.</title>
        <authorList>
            <person name="Cao J."/>
        </authorList>
    </citation>
    <scope>NUCLEOTIDE SEQUENCE</scope>
    <source>
        <strain evidence="1">MT110</strain>
    </source>
</reference>
<evidence type="ECO:0000313" key="2">
    <source>
        <dbReference type="Proteomes" id="UP000594014"/>
    </source>
</evidence>
<sequence length="305" mass="33888">MTGRKRLLIFILAIIFCISVTIPVFALSDYSIVFTGAYDGTTRWISPLQSSSGNPLWATITSKWAEPRRSGTSPHIGVDLYAPRGTRVVAVQTGYATALGGAYNTLSLGGKNGLPYCHYQHMSKILKTGYCLQGDIVGLVGDYGSPGSVHLHFGAYTKNSMSGRLSYRNETFYRNTPAWNYGRDLDVYSQVHFNGGRIAKLAVVFGGAQNTNNEIAAEVRIYHRLKGKVAWIDGGLMTRNGYDYSYTFSPATYPIGSEVQWMVRIKRNINVSYPYTWAPSKFYNPNPNPNANSMKYGYFSNTITH</sequence>
<dbReference type="EMBL" id="CP042469">
    <property type="protein sequence ID" value="QOX64992.1"/>
    <property type="molecule type" value="Genomic_DNA"/>
</dbReference>
<dbReference type="Proteomes" id="UP000594014">
    <property type="component" value="Chromosome"/>
</dbReference>
<name>A0ACD1AES6_9FIRM</name>
<evidence type="ECO:0000313" key="1">
    <source>
        <dbReference type="EMBL" id="QOX64992.1"/>
    </source>
</evidence>
<organism evidence="1 2">
    <name type="scientific">Anoxybacterium hadale</name>
    <dbReference type="NCBI Taxonomy" id="3408580"/>
    <lineage>
        <taxon>Bacteria</taxon>
        <taxon>Bacillati</taxon>
        <taxon>Bacillota</taxon>
        <taxon>Clostridia</taxon>
        <taxon>Peptostreptococcales</taxon>
        <taxon>Anaerovoracaceae</taxon>
        <taxon>Anoxybacterium</taxon>
    </lineage>
</organism>